<keyword evidence="2 13" id="KW-0444">Lipid biosynthesis</keyword>
<feature type="binding site" evidence="13">
    <location>
        <position position="284"/>
    </location>
    <ligand>
        <name>NADPH</name>
        <dbReference type="ChEBI" id="CHEBI:57783"/>
    </ligand>
</feature>
<dbReference type="SUPFAM" id="SSF48179">
    <property type="entry name" value="6-phosphogluconate dehydrogenase C-terminal domain-like"/>
    <property type="match status" value="1"/>
</dbReference>
<dbReference type="PIRSF" id="PIRSF000114">
    <property type="entry name" value="Glycerol-3-P_dh"/>
    <property type="match status" value="1"/>
</dbReference>
<dbReference type="GO" id="GO:0051287">
    <property type="term" value="F:NAD binding"/>
    <property type="evidence" value="ECO:0007669"/>
    <property type="project" value="InterPro"/>
</dbReference>
<evidence type="ECO:0000256" key="16">
    <source>
        <dbReference type="PIRSR" id="PIRSR000114-3"/>
    </source>
</evidence>
<gene>
    <name evidence="13" type="primary">gpsA</name>
    <name evidence="20" type="ORF">KJ970_10260</name>
</gene>
<feature type="binding site" evidence="13">
    <location>
        <position position="286"/>
    </location>
    <ligand>
        <name>NADPH</name>
        <dbReference type="ChEBI" id="CHEBI:57783"/>
    </ligand>
</feature>
<evidence type="ECO:0000256" key="4">
    <source>
        <dbReference type="ARBA" id="ARBA00023002"/>
    </source>
</evidence>
<feature type="binding site" evidence="16">
    <location>
        <begin position="13"/>
        <end position="18"/>
    </location>
    <ligand>
        <name>NAD(+)</name>
        <dbReference type="ChEBI" id="CHEBI:57540"/>
    </ligand>
</feature>
<dbReference type="GO" id="GO:0006650">
    <property type="term" value="P:glycerophospholipid metabolic process"/>
    <property type="evidence" value="ECO:0007669"/>
    <property type="project" value="UniProtKB-UniRule"/>
</dbReference>
<feature type="binding site" evidence="13">
    <location>
        <position position="260"/>
    </location>
    <ligand>
        <name>sn-glycerol 3-phosphate</name>
        <dbReference type="ChEBI" id="CHEBI:57597"/>
    </ligand>
</feature>
<dbReference type="Gene3D" id="1.10.1040.10">
    <property type="entry name" value="N-(1-d-carboxylethyl)-l-norvaline Dehydrogenase, domain 2"/>
    <property type="match status" value="1"/>
</dbReference>
<evidence type="ECO:0000259" key="18">
    <source>
        <dbReference type="Pfam" id="PF01210"/>
    </source>
</evidence>
<feature type="binding site" evidence="16">
    <location>
        <position position="260"/>
    </location>
    <ligand>
        <name>NAD(+)</name>
        <dbReference type="ChEBI" id="CHEBI:57540"/>
    </ligand>
</feature>
<keyword evidence="3 13" id="KW-0521">NADP</keyword>
<dbReference type="PANTHER" id="PTHR11728:SF1">
    <property type="entry name" value="GLYCEROL-3-PHOSPHATE DEHYDROGENASE [NAD(+)] 2, CHLOROPLASTIC"/>
    <property type="match status" value="1"/>
</dbReference>
<feature type="binding site" evidence="13">
    <location>
        <position position="260"/>
    </location>
    <ligand>
        <name>NADPH</name>
        <dbReference type="ChEBI" id="CHEBI:57783"/>
    </ligand>
</feature>
<comment type="catalytic activity">
    <reaction evidence="9">
        <text>sn-glycerol 3-phosphate + NADP(+) = dihydroxyacetone phosphate + NADPH + H(+)</text>
        <dbReference type="Rhea" id="RHEA:11096"/>
        <dbReference type="ChEBI" id="CHEBI:15378"/>
        <dbReference type="ChEBI" id="CHEBI:57597"/>
        <dbReference type="ChEBI" id="CHEBI:57642"/>
        <dbReference type="ChEBI" id="CHEBI:57783"/>
        <dbReference type="ChEBI" id="CHEBI:58349"/>
        <dbReference type="EC" id="1.1.1.94"/>
    </reaction>
    <physiologicalReaction direction="right-to-left" evidence="9">
        <dbReference type="Rhea" id="RHEA:11098"/>
    </physiologicalReaction>
</comment>
<dbReference type="NCBIfam" id="NF000942">
    <property type="entry name" value="PRK00094.1-4"/>
    <property type="match status" value="1"/>
</dbReference>
<dbReference type="GO" id="GO:0047952">
    <property type="term" value="F:glycerol-3-phosphate dehydrogenase [NAD(P)+] activity"/>
    <property type="evidence" value="ECO:0007669"/>
    <property type="project" value="UniProtKB-UniRule"/>
</dbReference>
<dbReference type="FunFam" id="1.10.1040.10:FF:000001">
    <property type="entry name" value="Glycerol-3-phosphate dehydrogenase [NAD(P)+]"/>
    <property type="match status" value="1"/>
</dbReference>
<feature type="binding site" evidence="13">
    <location>
        <position position="196"/>
    </location>
    <ligand>
        <name>sn-glycerol 3-phosphate</name>
        <dbReference type="ChEBI" id="CHEBI:57597"/>
    </ligand>
</feature>
<evidence type="ECO:0000256" key="14">
    <source>
        <dbReference type="PIRSR" id="PIRSR000114-1"/>
    </source>
</evidence>
<feature type="binding site" evidence="15">
    <location>
        <begin position="260"/>
        <end position="261"/>
    </location>
    <ligand>
        <name>substrate</name>
    </ligand>
</feature>
<comment type="caution">
    <text evidence="13">Lacks conserved residue(s) required for the propagation of feature annotation.</text>
</comment>
<evidence type="ECO:0000256" key="7">
    <source>
        <dbReference type="ARBA" id="ARBA00023209"/>
    </source>
</evidence>
<sequence>MTAQIPKMTAVIGGGNWGTTLAIHLARCGHQSRLWHHDPKVAAEIQKSRINATYLPDWPLPEGITITGHLEEAFQGADAIVIAVASQFLRPVLRRISSLSWNPKTLWVCATKGLQDDGSRASELIRAELGDRVSNLTILAGPSLADEVLRGLPTAIVAASEDDDAARRAQRLFHGPGFRVYTSRDLIGVELGVSLKNVIAIAAGLAQELRLGHNGYGALLTRGLAEMSRLGLAMGARRDTFLGLAGLGDLVTTCGSPLSRNHQVGRRLAKGQSLQEILDTLGSVSEGVPTTRAALKLAREAGVEMPIAREIYDILFQNKDPQRALKDLMLRPPKAEVDEISLTGEQEDFPVG</sequence>
<reference evidence="20" key="1">
    <citation type="submission" date="2021-05" db="EMBL/GenBank/DDBJ databases">
        <title>Energy efficiency and biological interactions define the core microbiome of deep oligotrophic groundwater.</title>
        <authorList>
            <person name="Mehrshad M."/>
            <person name="Lopez-Fernandez M."/>
            <person name="Bell E."/>
            <person name="Bernier-Latmani R."/>
            <person name="Bertilsson S."/>
            <person name="Dopson M."/>
        </authorList>
    </citation>
    <scope>NUCLEOTIDE SEQUENCE</scope>
    <source>
        <strain evidence="20">Modern_marine.mb.64</strain>
    </source>
</reference>
<dbReference type="EMBL" id="JAHJDP010000053">
    <property type="protein sequence ID" value="MBU2691301.1"/>
    <property type="molecule type" value="Genomic_DNA"/>
</dbReference>
<comment type="subcellular location">
    <subcellularLocation>
        <location evidence="13">Cytoplasm</location>
    </subcellularLocation>
</comment>
<feature type="binding site" evidence="16">
    <location>
        <position position="145"/>
    </location>
    <ligand>
        <name>NAD(+)</name>
        <dbReference type="ChEBI" id="CHEBI:57540"/>
    </ligand>
</feature>
<evidence type="ECO:0000256" key="17">
    <source>
        <dbReference type="RuleBase" id="RU000437"/>
    </source>
</evidence>
<dbReference type="PRINTS" id="PR00077">
    <property type="entry name" value="GPDHDRGNASE"/>
</dbReference>
<keyword evidence="6 13" id="KW-0443">Lipid metabolism</keyword>
<comment type="pathway">
    <text evidence="13">Membrane lipid metabolism; glycerophospholipid metabolism.</text>
</comment>
<dbReference type="InterPro" id="IPR036291">
    <property type="entry name" value="NAD(P)-bd_dom_sf"/>
</dbReference>
<accession>A0A948W756</accession>
<dbReference type="GO" id="GO:0046167">
    <property type="term" value="P:glycerol-3-phosphate biosynthetic process"/>
    <property type="evidence" value="ECO:0007669"/>
    <property type="project" value="UniProtKB-UniRule"/>
</dbReference>
<organism evidence="20 21">
    <name type="scientific">Eiseniibacteriota bacterium</name>
    <dbReference type="NCBI Taxonomy" id="2212470"/>
    <lineage>
        <taxon>Bacteria</taxon>
        <taxon>Candidatus Eiseniibacteriota</taxon>
    </lineage>
</organism>
<feature type="binding site" evidence="13">
    <location>
        <position position="249"/>
    </location>
    <ligand>
        <name>sn-glycerol 3-phosphate</name>
        <dbReference type="ChEBI" id="CHEBI:57597"/>
    </ligand>
</feature>
<evidence type="ECO:0000313" key="21">
    <source>
        <dbReference type="Proteomes" id="UP000777784"/>
    </source>
</evidence>
<dbReference type="Gene3D" id="3.40.50.720">
    <property type="entry name" value="NAD(P)-binding Rossmann-like Domain"/>
    <property type="match status" value="1"/>
</dbReference>
<evidence type="ECO:0000259" key="19">
    <source>
        <dbReference type="Pfam" id="PF07479"/>
    </source>
</evidence>
<dbReference type="GO" id="GO:0005975">
    <property type="term" value="P:carbohydrate metabolic process"/>
    <property type="evidence" value="ECO:0007669"/>
    <property type="project" value="InterPro"/>
</dbReference>
<dbReference type="GO" id="GO:0008654">
    <property type="term" value="P:phospholipid biosynthetic process"/>
    <property type="evidence" value="ECO:0007669"/>
    <property type="project" value="UniProtKB-KW"/>
</dbReference>
<comment type="catalytic activity">
    <reaction evidence="13">
        <text>sn-glycerol 3-phosphate + NAD(+) = dihydroxyacetone phosphate + NADH + H(+)</text>
        <dbReference type="Rhea" id="RHEA:11092"/>
        <dbReference type="ChEBI" id="CHEBI:15378"/>
        <dbReference type="ChEBI" id="CHEBI:57540"/>
        <dbReference type="ChEBI" id="CHEBI:57597"/>
        <dbReference type="ChEBI" id="CHEBI:57642"/>
        <dbReference type="ChEBI" id="CHEBI:57945"/>
        <dbReference type="EC" id="1.1.1.94"/>
    </reaction>
</comment>
<feature type="domain" description="Glycerol-3-phosphate dehydrogenase NAD-dependent N-terminal" evidence="18">
    <location>
        <begin position="10"/>
        <end position="165"/>
    </location>
</feature>
<evidence type="ECO:0000256" key="13">
    <source>
        <dbReference type="HAMAP-Rule" id="MF_00394"/>
    </source>
</evidence>
<evidence type="ECO:0000256" key="8">
    <source>
        <dbReference type="ARBA" id="ARBA00023264"/>
    </source>
</evidence>
<feature type="active site" description="Proton acceptor" evidence="13 14">
    <location>
        <position position="196"/>
    </location>
</feature>
<protein>
    <recommendedName>
        <fullName evidence="11 13">Glycerol-3-phosphate dehydrogenase [NAD(P)+]</fullName>
        <ecNumber evidence="10 13">1.1.1.94</ecNumber>
    </recommendedName>
    <alternativeName>
        <fullName evidence="13">NAD(P)(+)-dependent glycerol-3-phosphate dehydrogenase</fullName>
    </alternativeName>
    <alternativeName>
        <fullName evidence="12 13">NAD(P)H-dependent dihydroxyacetone-phosphate reductase</fullName>
    </alternativeName>
</protein>
<proteinExistence type="inferred from homology"/>
<dbReference type="InterPro" id="IPR011128">
    <property type="entry name" value="G3P_DH_NAD-dep_N"/>
</dbReference>
<keyword evidence="5 13" id="KW-0520">NAD</keyword>
<feature type="binding site" evidence="15">
    <location>
        <position position="112"/>
    </location>
    <ligand>
        <name>substrate</name>
    </ligand>
</feature>
<dbReference type="AlphaFoldDB" id="A0A948W756"/>
<comment type="function">
    <text evidence="13">Catalyzes the reduction of the glycolytic intermediate dihydroxyacetone phosphate (DHAP) to sn-glycerol 3-phosphate (G3P), the key precursor for phospholipid synthesis.</text>
</comment>
<evidence type="ECO:0000256" key="2">
    <source>
        <dbReference type="ARBA" id="ARBA00022516"/>
    </source>
</evidence>
<evidence type="ECO:0000313" key="20">
    <source>
        <dbReference type="EMBL" id="MBU2691301.1"/>
    </source>
</evidence>
<dbReference type="HAMAP" id="MF_00394">
    <property type="entry name" value="NAD_Glyc3P_dehydrog"/>
    <property type="match status" value="1"/>
</dbReference>
<feature type="binding site" evidence="13">
    <location>
        <position position="17"/>
    </location>
    <ligand>
        <name>NADPH</name>
        <dbReference type="ChEBI" id="CHEBI:57783"/>
    </ligand>
</feature>
<feature type="binding site" evidence="13">
    <location>
        <position position="143"/>
    </location>
    <ligand>
        <name>sn-glycerol 3-phosphate</name>
        <dbReference type="ChEBI" id="CHEBI:57597"/>
    </ligand>
</feature>
<evidence type="ECO:0000256" key="5">
    <source>
        <dbReference type="ARBA" id="ARBA00023027"/>
    </source>
</evidence>
<comment type="similarity">
    <text evidence="1 13 17">Belongs to the NAD-dependent glycerol-3-phosphate dehydrogenase family.</text>
</comment>
<dbReference type="InterPro" id="IPR008927">
    <property type="entry name" value="6-PGluconate_DH-like_C_sf"/>
</dbReference>
<keyword evidence="4 13" id="KW-0560">Oxidoreductase</keyword>
<feature type="binding site" evidence="13">
    <location>
        <position position="112"/>
    </location>
    <ligand>
        <name>NADPH</name>
        <dbReference type="ChEBI" id="CHEBI:57783"/>
    </ligand>
</feature>
<feature type="binding site" evidence="13">
    <location>
        <position position="261"/>
    </location>
    <ligand>
        <name>sn-glycerol 3-phosphate</name>
        <dbReference type="ChEBI" id="CHEBI:57597"/>
    </ligand>
</feature>
<dbReference type="PANTHER" id="PTHR11728">
    <property type="entry name" value="GLYCEROL-3-PHOSPHATE DEHYDROGENASE"/>
    <property type="match status" value="1"/>
</dbReference>
<evidence type="ECO:0000256" key="3">
    <source>
        <dbReference type="ARBA" id="ARBA00022857"/>
    </source>
</evidence>
<dbReference type="InterPro" id="IPR006168">
    <property type="entry name" value="G3P_DH_NAD-dep"/>
</dbReference>
<feature type="binding site" evidence="13">
    <location>
        <position position="112"/>
    </location>
    <ligand>
        <name>sn-glycerol 3-phosphate</name>
        <dbReference type="ChEBI" id="CHEBI:57597"/>
    </ligand>
</feature>
<evidence type="ECO:0000256" key="9">
    <source>
        <dbReference type="ARBA" id="ARBA00052716"/>
    </source>
</evidence>
<dbReference type="EC" id="1.1.1.94" evidence="10 13"/>
<dbReference type="NCBIfam" id="NF000940">
    <property type="entry name" value="PRK00094.1-2"/>
    <property type="match status" value="1"/>
</dbReference>
<feature type="binding site" evidence="13">
    <location>
        <position position="37"/>
    </location>
    <ligand>
        <name>NADPH</name>
        <dbReference type="ChEBI" id="CHEBI:57783"/>
    </ligand>
</feature>
<feature type="binding site" evidence="13">
    <location>
        <position position="141"/>
    </location>
    <ligand>
        <name>sn-glycerol 3-phosphate</name>
        <dbReference type="ChEBI" id="CHEBI:57597"/>
    </ligand>
</feature>
<dbReference type="GO" id="GO:0005829">
    <property type="term" value="C:cytosol"/>
    <property type="evidence" value="ECO:0007669"/>
    <property type="project" value="TreeGrafter"/>
</dbReference>
<keyword evidence="13" id="KW-0547">Nucleotide-binding</keyword>
<dbReference type="FunFam" id="3.40.50.720:FF:000019">
    <property type="entry name" value="Glycerol-3-phosphate dehydrogenase [NAD(P)+]"/>
    <property type="match status" value="1"/>
</dbReference>
<dbReference type="Pfam" id="PF07479">
    <property type="entry name" value="NAD_Gly3P_dh_C"/>
    <property type="match status" value="1"/>
</dbReference>
<evidence type="ECO:0000256" key="11">
    <source>
        <dbReference type="ARBA" id="ARBA00069372"/>
    </source>
</evidence>
<evidence type="ECO:0000256" key="1">
    <source>
        <dbReference type="ARBA" id="ARBA00011009"/>
    </source>
</evidence>
<evidence type="ECO:0000256" key="6">
    <source>
        <dbReference type="ARBA" id="ARBA00023098"/>
    </source>
</evidence>
<evidence type="ECO:0000256" key="12">
    <source>
        <dbReference type="ARBA" id="ARBA00080511"/>
    </source>
</evidence>
<dbReference type="InterPro" id="IPR006109">
    <property type="entry name" value="G3P_DH_NAD-dep_C"/>
</dbReference>
<dbReference type="Proteomes" id="UP000777784">
    <property type="component" value="Unassembled WGS sequence"/>
</dbReference>
<keyword evidence="13" id="KW-0963">Cytoplasm</keyword>
<comment type="caution">
    <text evidence="20">The sequence shown here is derived from an EMBL/GenBank/DDBJ whole genome shotgun (WGS) entry which is preliminary data.</text>
</comment>
<evidence type="ECO:0000256" key="15">
    <source>
        <dbReference type="PIRSR" id="PIRSR000114-2"/>
    </source>
</evidence>
<feature type="domain" description="Glycerol-3-phosphate dehydrogenase NAD-dependent C-terminal" evidence="19">
    <location>
        <begin position="185"/>
        <end position="325"/>
    </location>
</feature>
<feature type="binding site" evidence="16">
    <location>
        <position position="88"/>
    </location>
    <ligand>
        <name>NAD(+)</name>
        <dbReference type="ChEBI" id="CHEBI:57540"/>
    </ligand>
</feature>
<dbReference type="GO" id="GO:0046168">
    <property type="term" value="P:glycerol-3-phosphate catabolic process"/>
    <property type="evidence" value="ECO:0007669"/>
    <property type="project" value="InterPro"/>
</dbReference>
<feature type="binding site" evidence="13">
    <location>
        <position position="54"/>
    </location>
    <ligand>
        <name>NADPH</name>
        <dbReference type="ChEBI" id="CHEBI:57783"/>
    </ligand>
</feature>
<feature type="binding site" evidence="13">
    <location>
        <position position="259"/>
    </location>
    <ligand>
        <name>sn-glycerol 3-phosphate</name>
        <dbReference type="ChEBI" id="CHEBI:57597"/>
    </ligand>
</feature>
<dbReference type="InterPro" id="IPR013328">
    <property type="entry name" value="6PGD_dom2"/>
</dbReference>
<keyword evidence="8 13" id="KW-1208">Phospholipid metabolism</keyword>
<dbReference type="Pfam" id="PF01210">
    <property type="entry name" value="NAD_Gly3P_dh_N"/>
    <property type="match status" value="1"/>
</dbReference>
<keyword evidence="7 13" id="KW-0594">Phospholipid biosynthesis</keyword>
<name>A0A948W756_UNCEI</name>
<feature type="binding site" evidence="13">
    <location>
        <position position="145"/>
    </location>
    <ligand>
        <name>NADPH</name>
        <dbReference type="ChEBI" id="CHEBI:57783"/>
    </ligand>
</feature>
<evidence type="ECO:0000256" key="10">
    <source>
        <dbReference type="ARBA" id="ARBA00066687"/>
    </source>
</evidence>
<dbReference type="SUPFAM" id="SSF51735">
    <property type="entry name" value="NAD(P)-binding Rossmann-fold domains"/>
    <property type="match status" value="1"/>
</dbReference>